<dbReference type="GO" id="GO:0006107">
    <property type="term" value="P:oxaloacetate metabolic process"/>
    <property type="evidence" value="ECO:0007669"/>
    <property type="project" value="UniProtKB-ARBA"/>
</dbReference>
<dbReference type="GO" id="GO:0018773">
    <property type="term" value="F:acetylpyruvate hydrolase activity"/>
    <property type="evidence" value="ECO:0007669"/>
    <property type="project" value="TreeGrafter"/>
</dbReference>
<gene>
    <name evidence="5" type="ORF">ASPGLDRAFT_120879</name>
</gene>
<dbReference type="EMBL" id="KV878892">
    <property type="protein sequence ID" value="OJJ86809.1"/>
    <property type="molecule type" value="Genomic_DNA"/>
</dbReference>
<dbReference type="InterPro" id="IPR029058">
    <property type="entry name" value="AB_hydrolase_fold"/>
</dbReference>
<dbReference type="FunFam" id="3.90.850.10:FF:000002">
    <property type="entry name" value="2-hydroxyhepta-2,4-diene-1,7-dioate isomerase"/>
    <property type="match status" value="1"/>
</dbReference>
<evidence type="ECO:0000259" key="4">
    <source>
        <dbReference type="Pfam" id="PF12697"/>
    </source>
</evidence>
<dbReference type="Pfam" id="PF12697">
    <property type="entry name" value="Abhydrolase_6"/>
    <property type="match status" value="1"/>
</dbReference>
<keyword evidence="2" id="KW-0479">Metal-binding</keyword>
<dbReference type="InterPro" id="IPR036663">
    <property type="entry name" value="Fumarylacetoacetase_C_sf"/>
</dbReference>
<dbReference type="GO" id="GO:0046872">
    <property type="term" value="F:metal ion binding"/>
    <property type="evidence" value="ECO:0007669"/>
    <property type="project" value="UniProtKB-KW"/>
</dbReference>
<evidence type="ECO:0000256" key="1">
    <source>
        <dbReference type="ARBA" id="ARBA00010211"/>
    </source>
</evidence>
<name>A0A1L9VSC1_ASPGL</name>
<evidence type="ECO:0000256" key="2">
    <source>
        <dbReference type="ARBA" id="ARBA00022723"/>
    </source>
</evidence>
<evidence type="ECO:0000313" key="5">
    <source>
        <dbReference type="EMBL" id="OJJ86809.1"/>
    </source>
</evidence>
<dbReference type="RefSeq" id="XP_022403498.1">
    <property type="nucleotide sequence ID" value="XM_022540184.1"/>
</dbReference>
<dbReference type="Gene3D" id="3.90.850.10">
    <property type="entry name" value="Fumarylacetoacetase-like, C-terminal domain"/>
    <property type="match status" value="1"/>
</dbReference>
<dbReference type="Gene3D" id="3.40.50.1820">
    <property type="entry name" value="alpha/beta hydrolase"/>
    <property type="match status" value="1"/>
</dbReference>
<feature type="domain" description="AB hydrolase-1" evidence="4">
    <location>
        <begin position="342"/>
        <end position="578"/>
    </location>
</feature>
<dbReference type="OrthoDB" id="194468at2759"/>
<dbReference type="Proteomes" id="UP000184300">
    <property type="component" value="Unassembled WGS sequence"/>
</dbReference>
<protein>
    <recommendedName>
        <fullName evidence="7">Fumarylacetoacetase-like C-terminal domain-containing protein</fullName>
    </recommendedName>
</protein>
<feature type="domain" description="Fumarylacetoacetase-like C-terminal" evidence="3">
    <location>
        <begin position="79"/>
        <end position="290"/>
    </location>
</feature>
<evidence type="ECO:0008006" key="7">
    <source>
        <dbReference type="Google" id="ProtNLM"/>
    </source>
</evidence>
<dbReference type="SUPFAM" id="SSF56529">
    <property type="entry name" value="FAH"/>
    <property type="match status" value="1"/>
</dbReference>
<dbReference type="AlphaFoldDB" id="A0A1L9VSC1"/>
<dbReference type="SUPFAM" id="SSF53474">
    <property type="entry name" value="alpha/beta-Hydrolases"/>
    <property type="match status" value="1"/>
</dbReference>
<dbReference type="InterPro" id="IPR000073">
    <property type="entry name" value="AB_hydrolase_1"/>
</dbReference>
<dbReference type="Pfam" id="PF01557">
    <property type="entry name" value="FAA_hydrolase"/>
    <property type="match status" value="1"/>
</dbReference>
<organism evidence="5 6">
    <name type="scientific">Aspergillus glaucus CBS 516.65</name>
    <dbReference type="NCBI Taxonomy" id="1160497"/>
    <lineage>
        <taxon>Eukaryota</taxon>
        <taxon>Fungi</taxon>
        <taxon>Dikarya</taxon>
        <taxon>Ascomycota</taxon>
        <taxon>Pezizomycotina</taxon>
        <taxon>Eurotiomycetes</taxon>
        <taxon>Eurotiomycetidae</taxon>
        <taxon>Eurotiales</taxon>
        <taxon>Aspergillaceae</taxon>
        <taxon>Aspergillus</taxon>
        <taxon>Aspergillus subgen. Aspergillus</taxon>
    </lineage>
</organism>
<dbReference type="PANTHER" id="PTHR11820">
    <property type="entry name" value="ACYLPYRUVASE"/>
    <property type="match status" value="1"/>
</dbReference>
<comment type="similarity">
    <text evidence="1">Belongs to the FAH family.</text>
</comment>
<proteinExistence type="inferred from homology"/>
<keyword evidence="6" id="KW-1185">Reference proteome</keyword>
<accession>A0A1L9VSC1</accession>
<dbReference type="InterPro" id="IPR011234">
    <property type="entry name" value="Fumarylacetoacetase-like_C"/>
</dbReference>
<sequence length="594" mass="63382">MASPLTNYIAFVRPDLKVPRIGHLNWDDTTIQPLSFASGTPLESLYQVIQAGQENLKPTGRPIPLNTVQILPPISGRDILAVGKNYAEHAVEFNKSGYDSSDKVDQPTHPVLFTKRATSIVGHGHPIALHRNFTQTLDYEGELGVIIGKAGFDVRKENAMEYVWGYTIINDVTARERQRDHKQFFIGKSGDTYCPMGPVAVPSSKLPDVLTVQTFVNGQERQNATTNDLIFSVPTLIETVSRGTTIQPGDVIATGTPAGVGFGQKPPVFLNPGDEVTVSISGLGQLKNEIIERDPLTSLAPAPSDLTLPSNNASKAITGGCLTQINGKPLYYKKHGTGGSPIVFVHGLGGSSEFYTSLINSLGLDKSHELHLADLEGHGLSPTSPLSVISIESLASDLAGVFDVAGLSSTSGTTLVAHSMGCLVALQFAIKHPDLVHKLILLGPAPNPLPDPAVNAFNDRAELVREKGILAVVDAVCASGTSTRTKASGVGLTAVRLSLLATEPESYAKACMALAASKPLPVEFIKCETLIITGDEDKVSPPALCTSYSQRISQSLPPIVLKDVGHWHVFEDVDGVATAVQSFFVKIKDLELDR</sequence>
<evidence type="ECO:0000259" key="3">
    <source>
        <dbReference type="Pfam" id="PF01557"/>
    </source>
</evidence>
<reference evidence="6" key="1">
    <citation type="journal article" date="2017" name="Genome Biol.">
        <title>Comparative genomics reveals high biological diversity and specific adaptations in the industrially and medically important fungal genus Aspergillus.</title>
        <authorList>
            <person name="de Vries R.P."/>
            <person name="Riley R."/>
            <person name="Wiebenga A."/>
            <person name="Aguilar-Osorio G."/>
            <person name="Amillis S."/>
            <person name="Uchima C.A."/>
            <person name="Anderluh G."/>
            <person name="Asadollahi M."/>
            <person name="Askin M."/>
            <person name="Barry K."/>
            <person name="Battaglia E."/>
            <person name="Bayram O."/>
            <person name="Benocci T."/>
            <person name="Braus-Stromeyer S.A."/>
            <person name="Caldana C."/>
            <person name="Canovas D."/>
            <person name="Cerqueira G.C."/>
            <person name="Chen F."/>
            <person name="Chen W."/>
            <person name="Choi C."/>
            <person name="Clum A."/>
            <person name="Dos Santos R.A."/>
            <person name="Damasio A.R."/>
            <person name="Diallinas G."/>
            <person name="Emri T."/>
            <person name="Fekete E."/>
            <person name="Flipphi M."/>
            <person name="Freyberg S."/>
            <person name="Gallo A."/>
            <person name="Gournas C."/>
            <person name="Habgood R."/>
            <person name="Hainaut M."/>
            <person name="Harispe M.L."/>
            <person name="Henrissat B."/>
            <person name="Hilden K.S."/>
            <person name="Hope R."/>
            <person name="Hossain A."/>
            <person name="Karabika E."/>
            <person name="Karaffa L."/>
            <person name="Karanyi Z."/>
            <person name="Krasevec N."/>
            <person name="Kuo A."/>
            <person name="Kusch H."/>
            <person name="LaButti K."/>
            <person name="Lagendijk E.L."/>
            <person name="Lapidus A."/>
            <person name="Levasseur A."/>
            <person name="Lindquist E."/>
            <person name="Lipzen A."/>
            <person name="Logrieco A.F."/>
            <person name="MacCabe A."/>
            <person name="Maekelae M.R."/>
            <person name="Malavazi I."/>
            <person name="Melin P."/>
            <person name="Meyer V."/>
            <person name="Mielnichuk N."/>
            <person name="Miskei M."/>
            <person name="Molnar A.P."/>
            <person name="Mule G."/>
            <person name="Ngan C.Y."/>
            <person name="Orejas M."/>
            <person name="Orosz E."/>
            <person name="Ouedraogo J.P."/>
            <person name="Overkamp K.M."/>
            <person name="Park H.-S."/>
            <person name="Perrone G."/>
            <person name="Piumi F."/>
            <person name="Punt P.J."/>
            <person name="Ram A.F."/>
            <person name="Ramon A."/>
            <person name="Rauscher S."/>
            <person name="Record E."/>
            <person name="Riano-Pachon D.M."/>
            <person name="Robert V."/>
            <person name="Roehrig J."/>
            <person name="Ruller R."/>
            <person name="Salamov A."/>
            <person name="Salih N.S."/>
            <person name="Samson R.A."/>
            <person name="Sandor E."/>
            <person name="Sanguinetti M."/>
            <person name="Schuetze T."/>
            <person name="Sepcic K."/>
            <person name="Shelest E."/>
            <person name="Sherlock G."/>
            <person name="Sophianopoulou V."/>
            <person name="Squina F.M."/>
            <person name="Sun H."/>
            <person name="Susca A."/>
            <person name="Todd R.B."/>
            <person name="Tsang A."/>
            <person name="Unkles S.E."/>
            <person name="van de Wiele N."/>
            <person name="van Rossen-Uffink D."/>
            <person name="Oliveira J.V."/>
            <person name="Vesth T.C."/>
            <person name="Visser J."/>
            <person name="Yu J.-H."/>
            <person name="Zhou M."/>
            <person name="Andersen M.R."/>
            <person name="Archer D.B."/>
            <person name="Baker S.E."/>
            <person name="Benoit I."/>
            <person name="Brakhage A.A."/>
            <person name="Braus G.H."/>
            <person name="Fischer R."/>
            <person name="Frisvad J.C."/>
            <person name="Goldman G.H."/>
            <person name="Houbraken J."/>
            <person name="Oakley B."/>
            <person name="Pocsi I."/>
            <person name="Scazzocchio C."/>
            <person name="Seiboth B."/>
            <person name="vanKuyk P.A."/>
            <person name="Wortman J."/>
            <person name="Dyer P.S."/>
            <person name="Grigoriev I.V."/>
        </authorList>
    </citation>
    <scope>NUCLEOTIDE SEQUENCE [LARGE SCALE GENOMIC DNA]</scope>
    <source>
        <strain evidence="6">CBS 516.65</strain>
    </source>
</reference>
<dbReference type="PRINTS" id="PR00111">
    <property type="entry name" value="ABHYDROLASE"/>
</dbReference>
<evidence type="ECO:0000313" key="6">
    <source>
        <dbReference type="Proteomes" id="UP000184300"/>
    </source>
</evidence>
<dbReference type="STRING" id="1160497.A0A1L9VSC1"/>
<dbReference type="GeneID" id="34456445"/>
<dbReference type="PANTHER" id="PTHR11820:SF7">
    <property type="entry name" value="ACYLPYRUVASE FAHD1, MITOCHONDRIAL"/>
    <property type="match status" value="1"/>
</dbReference>
<dbReference type="GO" id="GO:0050163">
    <property type="term" value="F:oxaloacetate tautomerase activity"/>
    <property type="evidence" value="ECO:0007669"/>
    <property type="project" value="UniProtKB-ARBA"/>
</dbReference>
<dbReference type="VEuPathDB" id="FungiDB:ASPGLDRAFT_120879"/>